<evidence type="ECO:0000256" key="4">
    <source>
        <dbReference type="SAM" id="Phobius"/>
    </source>
</evidence>
<protein>
    <submittedName>
        <fullName evidence="6">Lysophospholipid acyltransferase family protein</fullName>
    </submittedName>
</protein>
<keyword evidence="7" id="KW-1185">Reference proteome</keyword>
<organism evidence="6 7">
    <name type="scientific">Herbaspirillum lusitanum</name>
    <dbReference type="NCBI Taxonomy" id="213312"/>
    <lineage>
        <taxon>Bacteria</taxon>
        <taxon>Pseudomonadati</taxon>
        <taxon>Pseudomonadota</taxon>
        <taxon>Betaproteobacteria</taxon>
        <taxon>Burkholderiales</taxon>
        <taxon>Oxalobacteraceae</taxon>
        <taxon>Herbaspirillum</taxon>
    </lineage>
</organism>
<evidence type="ECO:0000256" key="2">
    <source>
        <dbReference type="ARBA" id="ARBA00022679"/>
    </source>
</evidence>
<dbReference type="SUPFAM" id="SSF69593">
    <property type="entry name" value="Glycerol-3-phosphate (1)-acyltransferase"/>
    <property type="match status" value="1"/>
</dbReference>
<feature type="domain" description="Phospholipid/glycerol acyltransferase" evidence="5">
    <location>
        <begin position="79"/>
        <end position="194"/>
    </location>
</feature>
<comment type="caution">
    <text evidence="6">The sequence shown here is derived from an EMBL/GenBank/DDBJ whole genome shotgun (WGS) entry which is preliminary data.</text>
</comment>
<evidence type="ECO:0000313" key="7">
    <source>
        <dbReference type="Proteomes" id="UP001629246"/>
    </source>
</evidence>
<keyword evidence="4" id="KW-0472">Membrane</keyword>
<reference evidence="6 7" key="1">
    <citation type="journal article" date="2024" name="Chem. Sci.">
        <title>Discovery of megapolipeptins by genome mining of a Burkholderiales bacteria collection.</title>
        <authorList>
            <person name="Paulo B.S."/>
            <person name="Recchia M.J.J."/>
            <person name="Lee S."/>
            <person name="Fergusson C.H."/>
            <person name="Romanowski S.B."/>
            <person name="Hernandez A."/>
            <person name="Krull N."/>
            <person name="Liu D.Y."/>
            <person name="Cavanagh H."/>
            <person name="Bos A."/>
            <person name="Gray C.A."/>
            <person name="Murphy B.T."/>
            <person name="Linington R.G."/>
            <person name="Eustaquio A.S."/>
        </authorList>
    </citation>
    <scope>NUCLEOTIDE SEQUENCE [LARGE SCALE GENOMIC DNA]</scope>
    <source>
        <strain evidence="6 7">RL21-008-BIB-A</strain>
    </source>
</reference>
<gene>
    <name evidence="6" type="ORF">PQR62_19560</name>
</gene>
<keyword evidence="3 6" id="KW-0012">Acyltransferase</keyword>
<keyword evidence="2" id="KW-0808">Transferase</keyword>
<dbReference type="InterPro" id="IPR002123">
    <property type="entry name" value="Plipid/glycerol_acylTrfase"/>
</dbReference>
<name>A0ABW9ADT5_9BURK</name>
<dbReference type="Proteomes" id="UP001629246">
    <property type="component" value="Unassembled WGS sequence"/>
</dbReference>
<feature type="transmembrane region" description="Helical" evidence="4">
    <location>
        <begin position="15"/>
        <end position="38"/>
    </location>
</feature>
<evidence type="ECO:0000313" key="6">
    <source>
        <dbReference type="EMBL" id="MFL9926482.1"/>
    </source>
</evidence>
<dbReference type="EMBL" id="JAQQFM010000008">
    <property type="protein sequence ID" value="MFL9926482.1"/>
    <property type="molecule type" value="Genomic_DNA"/>
</dbReference>
<dbReference type="SMART" id="SM00563">
    <property type="entry name" value="PlsC"/>
    <property type="match status" value="1"/>
</dbReference>
<dbReference type="CDD" id="cd07989">
    <property type="entry name" value="LPLAT_AGPAT-like"/>
    <property type="match status" value="1"/>
</dbReference>
<keyword evidence="4" id="KW-1133">Transmembrane helix</keyword>
<evidence type="ECO:0000256" key="3">
    <source>
        <dbReference type="ARBA" id="ARBA00023315"/>
    </source>
</evidence>
<evidence type="ECO:0000259" key="5">
    <source>
        <dbReference type="SMART" id="SM00563"/>
    </source>
</evidence>
<comment type="pathway">
    <text evidence="1">Lipid metabolism.</text>
</comment>
<dbReference type="Pfam" id="PF01553">
    <property type="entry name" value="Acyltransferase"/>
    <property type="match status" value="1"/>
</dbReference>
<dbReference type="GO" id="GO:0016746">
    <property type="term" value="F:acyltransferase activity"/>
    <property type="evidence" value="ECO:0007669"/>
    <property type="project" value="UniProtKB-KW"/>
</dbReference>
<keyword evidence="4" id="KW-0812">Transmembrane</keyword>
<dbReference type="PANTHER" id="PTHR10434">
    <property type="entry name" value="1-ACYL-SN-GLYCEROL-3-PHOSPHATE ACYLTRANSFERASE"/>
    <property type="match status" value="1"/>
</dbReference>
<accession>A0ABW9ADT5</accession>
<evidence type="ECO:0000256" key="1">
    <source>
        <dbReference type="ARBA" id="ARBA00005189"/>
    </source>
</evidence>
<proteinExistence type="predicted"/>
<dbReference type="PANTHER" id="PTHR10434:SF40">
    <property type="entry name" value="1-ACYL-SN-GLYCEROL-3-PHOSPHATE ACYLTRANSFERASE"/>
    <property type="match status" value="1"/>
</dbReference>
<dbReference type="PROSITE" id="PS51257">
    <property type="entry name" value="PROKAR_LIPOPROTEIN"/>
    <property type="match status" value="1"/>
</dbReference>
<sequence>MGDCILRFVLFLRSLVFLICMSVATVIWSFACLLSAPFPYRQRYYWTSRWNVFVIWAAKTICGIRYEIRGKENLPDAPVVLLSKHQSAWETIFYVINMPRPLVFVFKKELTYIPFFGWGIALLRMIPIDRSKTRDAFAQVLEHGRRRLADGQWVIMFPEGTRIEVGKKGKYKAGGARLAVETGAMAVPIAMNAGECWPKKSFIKKPGTIIVSIGKPIVTEGLTPAEVNERVENWIESEMRVISPAVYRDSPDAKATRPTGQPT</sequence>
<dbReference type="RefSeq" id="WP_408159679.1">
    <property type="nucleotide sequence ID" value="NZ_JAQQFM010000008.1"/>
</dbReference>